<evidence type="ECO:0000313" key="2">
    <source>
        <dbReference type="EMBL" id="MUN07768.1"/>
    </source>
</evidence>
<feature type="transmembrane region" description="Helical" evidence="1">
    <location>
        <begin position="27"/>
        <end position="48"/>
    </location>
</feature>
<reference evidence="2 3" key="1">
    <citation type="submission" date="2019-11" db="EMBL/GenBank/DDBJ databases">
        <title>Agromyces kandeliae sp. nov., isolated from mangrove soil.</title>
        <authorList>
            <person name="Wang R."/>
        </authorList>
    </citation>
    <scope>NUCLEOTIDE SEQUENCE [LARGE SCALE GENOMIC DNA]</scope>
    <source>
        <strain evidence="2 3">JCM 11431</strain>
    </source>
</reference>
<feature type="transmembrane region" description="Helical" evidence="1">
    <location>
        <begin position="68"/>
        <end position="92"/>
    </location>
</feature>
<dbReference type="RefSeq" id="WP_155842613.1">
    <property type="nucleotide sequence ID" value="NZ_BAAAIA010000005.1"/>
</dbReference>
<dbReference type="InterPro" id="IPR009339">
    <property type="entry name" value="DUF998"/>
</dbReference>
<feature type="transmembrane region" description="Helical" evidence="1">
    <location>
        <begin position="137"/>
        <end position="157"/>
    </location>
</feature>
<comment type="caution">
    <text evidence="2">The sequence shown here is derived from an EMBL/GenBank/DDBJ whole genome shotgun (WGS) entry which is preliminary data.</text>
</comment>
<feature type="transmembrane region" description="Helical" evidence="1">
    <location>
        <begin position="169"/>
        <end position="190"/>
    </location>
</feature>
<dbReference type="AlphaFoldDB" id="A0A7C9HID6"/>
<feature type="transmembrane region" description="Helical" evidence="1">
    <location>
        <begin position="99"/>
        <end position="117"/>
    </location>
</feature>
<evidence type="ECO:0000313" key="3">
    <source>
        <dbReference type="Proteomes" id="UP000480122"/>
    </source>
</evidence>
<keyword evidence="1" id="KW-0812">Transmembrane</keyword>
<protein>
    <submittedName>
        <fullName evidence="2">DUF998 domain-containing protein</fullName>
    </submittedName>
</protein>
<dbReference type="Pfam" id="PF06197">
    <property type="entry name" value="DUF998"/>
    <property type="match status" value="1"/>
</dbReference>
<proteinExistence type="predicted"/>
<accession>A0A7C9HID6</accession>
<keyword evidence="1" id="KW-1133">Transmembrane helix</keyword>
<dbReference type="EMBL" id="WODA01000022">
    <property type="protein sequence ID" value="MUN07768.1"/>
    <property type="molecule type" value="Genomic_DNA"/>
</dbReference>
<feature type="transmembrane region" description="Helical" evidence="1">
    <location>
        <begin position="202"/>
        <end position="220"/>
    </location>
</feature>
<name>A0A7C9HID6_9MICO</name>
<keyword evidence="3" id="KW-1185">Reference proteome</keyword>
<keyword evidence="1" id="KW-0472">Membrane</keyword>
<organism evidence="2 3">
    <name type="scientific">Agromyces luteolus</name>
    <dbReference type="NCBI Taxonomy" id="88373"/>
    <lineage>
        <taxon>Bacteria</taxon>
        <taxon>Bacillati</taxon>
        <taxon>Actinomycetota</taxon>
        <taxon>Actinomycetes</taxon>
        <taxon>Micrococcales</taxon>
        <taxon>Microbacteriaceae</taxon>
        <taxon>Agromyces</taxon>
    </lineage>
</organism>
<gene>
    <name evidence="2" type="ORF">GLX25_11665</name>
</gene>
<dbReference type="Proteomes" id="UP000480122">
    <property type="component" value="Unassembled WGS sequence"/>
</dbReference>
<sequence>MSRTVEGDRTPAAVEASPARDAFVRRAGAVAASAAAALLAVLALFLVLRPDLDPTWTFLSEYAVGDTGWLMTVGFLCGAVACLGTAVIGWVTGRVLGRIGAVLAGVSAIGFALAGLFPADPAVDGPVETTAAGALHALGASLNLTPIAVLLITIALWRRPSWRSRRLALALLAGLTLASDVAFIAFAAAAGGEFGPGTFAGLAGRIAVAAFAAWVVVAGVRLRTGPSGHPAV</sequence>
<evidence type="ECO:0000256" key="1">
    <source>
        <dbReference type="SAM" id="Phobius"/>
    </source>
</evidence>
<dbReference type="OrthoDB" id="8478915at2"/>